<organism evidence="7 8">
    <name type="scientific">Aestuariibaculum suncheonense</name>
    <dbReference type="NCBI Taxonomy" id="1028745"/>
    <lineage>
        <taxon>Bacteria</taxon>
        <taxon>Pseudomonadati</taxon>
        <taxon>Bacteroidota</taxon>
        <taxon>Flavobacteriia</taxon>
        <taxon>Flavobacteriales</taxon>
        <taxon>Flavobacteriaceae</taxon>
    </lineage>
</organism>
<dbReference type="Pfam" id="PF01098">
    <property type="entry name" value="FTSW_RODA_SPOVE"/>
    <property type="match status" value="2"/>
</dbReference>
<proteinExistence type="predicted"/>
<evidence type="ECO:0000313" key="8">
    <source>
        <dbReference type="Proteomes" id="UP000602057"/>
    </source>
</evidence>
<feature type="transmembrane region" description="Helical" evidence="6">
    <location>
        <begin position="77"/>
        <end position="96"/>
    </location>
</feature>
<gene>
    <name evidence="7" type="ORF">ICJ84_11860</name>
</gene>
<dbReference type="GO" id="GO:0051301">
    <property type="term" value="P:cell division"/>
    <property type="evidence" value="ECO:0007669"/>
    <property type="project" value="InterPro"/>
</dbReference>
<feature type="transmembrane region" description="Helical" evidence="6">
    <location>
        <begin position="330"/>
        <end position="351"/>
    </location>
</feature>
<feature type="transmembrane region" description="Helical" evidence="6">
    <location>
        <begin position="206"/>
        <end position="222"/>
    </location>
</feature>
<keyword evidence="4 6" id="KW-1133">Transmembrane helix</keyword>
<evidence type="ECO:0000256" key="1">
    <source>
        <dbReference type="ARBA" id="ARBA00004141"/>
    </source>
</evidence>
<dbReference type="GO" id="GO:0005886">
    <property type="term" value="C:plasma membrane"/>
    <property type="evidence" value="ECO:0007669"/>
    <property type="project" value="TreeGrafter"/>
</dbReference>
<keyword evidence="5 6" id="KW-0472">Membrane</keyword>
<feature type="transmembrane region" description="Helical" evidence="6">
    <location>
        <begin position="363"/>
        <end position="390"/>
    </location>
</feature>
<evidence type="ECO:0000256" key="4">
    <source>
        <dbReference type="ARBA" id="ARBA00022989"/>
    </source>
</evidence>
<dbReference type="Proteomes" id="UP000602057">
    <property type="component" value="Unassembled WGS sequence"/>
</dbReference>
<comment type="caution">
    <text evidence="7">The sequence shown here is derived from an EMBL/GenBank/DDBJ whole genome shotgun (WGS) entry which is preliminary data.</text>
</comment>
<feature type="transmembrane region" description="Helical" evidence="6">
    <location>
        <begin position="396"/>
        <end position="415"/>
    </location>
</feature>
<name>A0A8J6QJS4_9FLAO</name>
<evidence type="ECO:0000256" key="3">
    <source>
        <dbReference type="ARBA" id="ARBA00022960"/>
    </source>
</evidence>
<dbReference type="PANTHER" id="PTHR30474">
    <property type="entry name" value="CELL CYCLE PROTEIN"/>
    <property type="match status" value="1"/>
</dbReference>
<reference evidence="7" key="1">
    <citation type="journal article" date="2013" name="Int. J. Syst. Evol. Microbiol.">
        <title>Aestuariibaculum suncheonense gen. nov., sp. nov., a marine bacterium of the family Flavobacteriaceae isolated from a tidal flat and emended descriptions of the genera Gaetbulibacter and Tamlana.</title>
        <authorList>
            <person name="Jeong S.H."/>
            <person name="Park M.S."/>
            <person name="Jin H.M."/>
            <person name="Lee K."/>
            <person name="Park W."/>
            <person name="Jeon C.O."/>
        </authorList>
    </citation>
    <scope>NUCLEOTIDE SEQUENCE</scope>
    <source>
        <strain evidence="7">SC17</strain>
    </source>
</reference>
<feature type="transmembrane region" description="Helical" evidence="6">
    <location>
        <begin position="229"/>
        <end position="250"/>
    </location>
</feature>
<dbReference type="PANTHER" id="PTHR30474:SF1">
    <property type="entry name" value="PEPTIDOGLYCAN GLYCOSYLTRANSFERASE MRDB"/>
    <property type="match status" value="1"/>
</dbReference>
<dbReference type="GO" id="GO:0015648">
    <property type="term" value="F:lipid-linked peptidoglycan transporter activity"/>
    <property type="evidence" value="ECO:0007669"/>
    <property type="project" value="TreeGrafter"/>
</dbReference>
<feature type="transmembrane region" description="Helical" evidence="6">
    <location>
        <begin position="145"/>
        <end position="178"/>
    </location>
</feature>
<protein>
    <submittedName>
        <fullName evidence="7">Rod shape-determining protein RodA</fullName>
    </submittedName>
</protein>
<evidence type="ECO:0000313" key="7">
    <source>
        <dbReference type="EMBL" id="MBD0836136.1"/>
    </source>
</evidence>
<reference evidence="7" key="2">
    <citation type="submission" date="2020-09" db="EMBL/GenBank/DDBJ databases">
        <authorList>
            <person name="Wu Z."/>
        </authorList>
    </citation>
    <scope>NUCLEOTIDE SEQUENCE</scope>
    <source>
        <strain evidence="7">SC17</strain>
    </source>
</reference>
<evidence type="ECO:0000256" key="5">
    <source>
        <dbReference type="ARBA" id="ARBA00023136"/>
    </source>
</evidence>
<feature type="transmembrane region" description="Helical" evidence="6">
    <location>
        <begin position="52"/>
        <end position="70"/>
    </location>
</feature>
<dbReference type="GO" id="GO:0032153">
    <property type="term" value="C:cell division site"/>
    <property type="evidence" value="ECO:0007669"/>
    <property type="project" value="TreeGrafter"/>
</dbReference>
<dbReference type="EMBL" id="JACVXC010000004">
    <property type="protein sequence ID" value="MBD0836136.1"/>
    <property type="molecule type" value="Genomic_DNA"/>
</dbReference>
<dbReference type="InterPro" id="IPR001182">
    <property type="entry name" value="FtsW/RodA"/>
</dbReference>
<evidence type="ECO:0000256" key="6">
    <source>
        <dbReference type="SAM" id="Phobius"/>
    </source>
</evidence>
<accession>A0A8J6QJS4</accession>
<dbReference type="GO" id="GO:0008360">
    <property type="term" value="P:regulation of cell shape"/>
    <property type="evidence" value="ECO:0007669"/>
    <property type="project" value="UniProtKB-KW"/>
</dbReference>
<dbReference type="RefSeq" id="WP_188216624.1">
    <property type="nucleotide sequence ID" value="NZ_BAABGH010000007.1"/>
</dbReference>
<dbReference type="NCBIfam" id="NF037961">
    <property type="entry name" value="RodA_shape"/>
    <property type="match status" value="1"/>
</dbReference>
<dbReference type="AlphaFoldDB" id="A0A8J6QJS4"/>
<keyword evidence="8" id="KW-1185">Reference proteome</keyword>
<evidence type="ECO:0000256" key="2">
    <source>
        <dbReference type="ARBA" id="ARBA00022692"/>
    </source>
</evidence>
<keyword evidence="2 6" id="KW-0812">Transmembrane</keyword>
<feature type="transmembrane region" description="Helical" evidence="6">
    <location>
        <begin position="12"/>
        <end position="32"/>
    </location>
</feature>
<sequence length="425" mass="48109">MVRNTHRHFKFDWITIILFLLLAGFGWINIISASHVGEEINYFDFSQPYGKQLIFIFLTFILIVLLLAIDAKFYERFSSVIYIISMVSLLGLFVFGKNVNGATSWYGIGGMTIQPSEFAKMATALAVAKYVSDLNTNIKNFKDQIQVFIIIIIPALLVLLQNDTGSTIVYGAFFFVLYREGLPKIYLNIGVSLIFISILSLKFGGLFTTIAAGILIFGYYFLNKRRSNILLIIAVFLLSAGASFGIKFFYNSVLQPHQKDRISLWLRLEKDPEKLERMKQTFAYNLNESEKAIGSGGFTGRGFMEGTRTTGKFVPEQHTDYIFSTVGEEWGFFGSTMVVILFVLLLLRILHLAELQKSQFSRVYGYSVAAIIFVHFFINIGMVMGLIPTIGIPLPLFSYGGSGLWAFTILIFIFIKLDSNRINEW</sequence>
<comment type="subcellular location">
    <subcellularLocation>
        <location evidence="1">Membrane</location>
        <topology evidence="1">Multi-pass membrane protein</topology>
    </subcellularLocation>
</comment>
<keyword evidence="3" id="KW-0133">Cell shape</keyword>